<comment type="similarity">
    <text evidence="3">Belongs to the major facilitator superfamily. TCR/Tet family.</text>
</comment>
<keyword evidence="4" id="KW-0813">Transport</keyword>
<dbReference type="InterPro" id="IPR001958">
    <property type="entry name" value="Tet-R_TetA/multi-R_MdtG-like"/>
</dbReference>
<dbReference type="InterPro" id="IPR005829">
    <property type="entry name" value="Sugar_transporter_CS"/>
</dbReference>
<evidence type="ECO:0000256" key="2">
    <source>
        <dbReference type="ARBA" id="ARBA00004141"/>
    </source>
</evidence>
<protein>
    <submittedName>
        <fullName evidence="10">TCR/Tet family MFS transporter</fullName>
    </submittedName>
</protein>
<sequence>MRRFSGPLTFIFITLLIDFIGFGIIMPVVPKLIEQLIGGNESDAAWYGGWLTFAYAFMQFFFAPILGGLSDKYGRRPVLLLSMAGMGIDYLFLAYAPTIFWLFVGRIFIGITGASMTAASAYIADVSTPEKRAQNFGLLGMAVGIGFMLGPVIGGLVSHAWGLRAPFFLTAGLSLLNALYGYFILPESLKPENRRPFDWSRANPWGGLRQMKRYRYIYPLLGSVALIYTAIHAIQSNWTYYTMFVFKWTETMVGYSLSFAGLMLIIVQGGLIRIVLPKLGYHRAVYIGLLIYGVSFLLFALATEGWMMFPILGLYGLGGIFGPSLQGVVSNQVPANEQGELQGTFTSLISLTNIVGPLLMTGLFHFSTQEGALVHLPSAPFLMAAILTLLGAMLAIRAFRKHTKAELK</sequence>
<dbReference type="PANTHER" id="PTHR23504">
    <property type="entry name" value="MAJOR FACILITATOR SUPERFAMILY DOMAIN-CONTAINING PROTEIN 10"/>
    <property type="match status" value="1"/>
</dbReference>
<feature type="transmembrane region" description="Helical" evidence="8">
    <location>
        <begin position="308"/>
        <end position="329"/>
    </location>
</feature>
<dbReference type="RefSeq" id="WP_341839817.1">
    <property type="nucleotide sequence ID" value="NZ_CP149792.1"/>
</dbReference>
<feature type="transmembrane region" description="Helical" evidence="8">
    <location>
        <begin position="167"/>
        <end position="185"/>
    </location>
</feature>
<evidence type="ECO:0000256" key="8">
    <source>
        <dbReference type="SAM" id="Phobius"/>
    </source>
</evidence>
<reference evidence="10 11" key="1">
    <citation type="submission" date="2024-03" db="EMBL/GenBank/DDBJ databases">
        <title>Chitinophaga caseinilytica sp. nov., a casein hydrolysing bacterium isolated from forest soil.</title>
        <authorList>
            <person name="Lee D.S."/>
            <person name="Han D.M."/>
            <person name="Baek J.H."/>
            <person name="Choi D.G."/>
            <person name="Jeon J.H."/>
            <person name="Jeon C.O."/>
        </authorList>
    </citation>
    <scope>NUCLEOTIDE SEQUENCE [LARGE SCALE GENOMIC DNA]</scope>
    <source>
        <strain evidence="10 11">KACC 19118</strain>
    </source>
</reference>
<evidence type="ECO:0000256" key="1">
    <source>
        <dbReference type="ARBA" id="ARBA00003279"/>
    </source>
</evidence>
<keyword evidence="11" id="KW-1185">Reference proteome</keyword>
<feature type="transmembrane region" description="Helical" evidence="8">
    <location>
        <begin position="378"/>
        <end position="399"/>
    </location>
</feature>
<feature type="transmembrane region" description="Helical" evidence="8">
    <location>
        <begin position="78"/>
        <end position="97"/>
    </location>
</feature>
<dbReference type="InterPro" id="IPR011701">
    <property type="entry name" value="MFS"/>
</dbReference>
<evidence type="ECO:0000256" key="3">
    <source>
        <dbReference type="ARBA" id="ARBA00007520"/>
    </source>
</evidence>
<dbReference type="PROSITE" id="PS00216">
    <property type="entry name" value="SUGAR_TRANSPORT_1"/>
    <property type="match status" value="1"/>
</dbReference>
<evidence type="ECO:0000256" key="7">
    <source>
        <dbReference type="ARBA" id="ARBA00023136"/>
    </source>
</evidence>
<organism evidence="10 11">
    <name type="scientific">Chitinophaga caseinilytica</name>
    <dbReference type="NCBI Taxonomy" id="2267521"/>
    <lineage>
        <taxon>Bacteria</taxon>
        <taxon>Pseudomonadati</taxon>
        <taxon>Bacteroidota</taxon>
        <taxon>Chitinophagia</taxon>
        <taxon>Chitinophagales</taxon>
        <taxon>Chitinophagaceae</taxon>
        <taxon>Chitinophaga</taxon>
    </lineage>
</organism>
<dbReference type="PRINTS" id="PR01035">
    <property type="entry name" value="TCRTETA"/>
</dbReference>
<evidence type="ECO:0000313" key="10">
    <source>
        <dbReference type="EMBL" id="WZN45060.1"/>
    </source>
</evidence>
<proteinExistence type="inferred from homology"/>
<feature type="domain" description="Major facilitator superfamily (MFS) profile" evidence="9">
    <location>
        <begin position="7"/>
        <end position="403"/>
    </location>
</feature>
<evidence type="ECO:0000256" key="6">
    <source>
        <dbReference type="ARBA" id="ARBA00022989"/>
    </source>
</evidence>
<feature type="transmembrane region" description="Helical" evidence="8">
    <location>
        <begin position="103"/>
        <end position="124"/>
    </location>
</feature>
<dbReference type="Proteomes" id="UP001449657">
    <property type="component" value="Chromosome"/>
</dbReference>
<evidence type="ECO:0000259" key="9">
    <source>
        <dbReference type="PROSITE" id="PS50850"/>
    </source>
</evidence>
<evidence type="ECO:0000313" key="11">
    <source>
        <dbReference type="Proteomes" id="UP001449657"/>
    </source>
</evidence>
<gene>
    <name evidence="10" type="ORF">WJU22_19370</name>
</gene>
<feature type="transmembrane region" description="Helical" evidence="8">
    <location>
        <begin position="255"/>
        <end position="276"/>
    </location>
</feature>
<accession>A0ABZ2YYF1</accession>
<feature type="transmembrane region" description="Helical" evidence="8">
    <location>
        <begin position="136"/>
        <end position="161"/>
    </location>
</feature>
<evidence type="ECO:0000256" key="5">
    <source>
        <dbReference type="ARBA" id="ARBA00022692"/>
    </source>
</evidence>
<keyword evidence="5 8" id="KW-0812">Transmembrane</keyword>
<comment type="subcellular location">
    <subcellularLocation>
        <location evidence="2">Membrane</location>
        <topology evidence="2">Multi-pass membrane protein</topology>
    </subcellularLocation>
</comment>
<dbReference type="Pfam" id="PF07690">
    <property type="entry name" value="MFS_1"/>
    <property type="match status" value="1"/>
</dbReference>
<comment type="function">
    <text evidence="1">Resistance to tetracycline by an active tetracycline efflux. This is an energy-dependent process that decreases the accumulation of the antibiotic in whole cells. This protein functions as a metal-tetracycline/H(+) antiporter.</text>
</comment>
<evidence type="ECO:0000256" key="4">
    <source>
        <dbReference type="ARBA" id="ARBA00022448"/>
    </source>
</evidence>
<name>A0ABZ2YYF1_9BACT</name>
<feature type="transmembrane region" description="Helical" evidence="8">
    <location>
        <begin position="7"/>
        <end position="29"/>
    </location>
</feature>
<dbReference type="CDD" id="cd17388">
    <property type="entry name" value="MFS_TetA"/>
    <property type="match status" value="1"/>
</dbReference>
<dbReference type="EMBL" id="CP150096">
    <property type="protein sequence ID" value="WZN45060.1"/>
    <property type="molecule type" value="Genomic_DNA"/>
</dbReference>
<dbReference type="InterPro" id="IPR036259">
    <property type="entry name" value="MFS_trans_sf"/>
</dbReference>
<dbReference type="InterPro" id="IPR020846">
    <property type="entry name" value="MFS_dom"/>
</dbReference>
<feature type="transmembrane region" description="Helical" evidence="8">
    <location>
        <begin position="283"/>
        <end position="302"/>
    </location>
</feature>
<dbReference type="PANTHER" id="PTHR23504:SF15">
    <property type="entry name" value="MAJOR FACILITATOR SUPERFAMILY (MFS) PROFILE DOMAIN-CONTAINING PROTEIN"/>
    <property type="match status" value="1"/>
</dbReference>
<dbReference type="PROSITE" id="PS50850">
    <property type="entry name" value="MFS"/>
    <property type="match status" value="1"/>
</dbReference>
<keyword evidence="7 8" id="KW-0472">Membrane</keyword>
<feature type="transmembrane region" description="Helical" evidence="8">
    <location>
        <begin position="44"/>
        <end position="66"/>
    </location>
</feature>
<feature type="transmembrane region" description="Helical" evidence="8">
    <location>
        <begin position="216"/>
        <end position="235"/>
    </location>
</feature>
<dbReference type="SUPFAM" id="SSF103473">
    <property type="entry name" value="MFS general substrate transporter"/>
    <property type="match status" value="1"/>
</dbReference>
<feature type="transmembrane region" description="Helical" evidence="8">
    <location>
        <begin position="341"/>
        <end position="366"/>
    </location>
</feature>
<dbReference type="Gene3D" id="1.20.1250.20">
    <property type="entry name" value="MFS general substrate transporter like domains"/>
    <property type="match status" value="1"/>
</dbReference>
<keyword evidence="6 8" id="KW-1133">Transmembrane helix</keyword>